<evidence type="ECO:0000313" key="4">
    <source>
        <dbReference type="Proteomes" id="UP000683360"/>
    </source>
</evidence>
<reference evidence="3" key="1">
    <citation type="submission" date="2021-03" db="EMBL/GenBank/DDBJ databases">
        <authorList>
            <person name="Bekaert M."/>
        </authorList>
    </citation>
    <scope>NUCLEOTIDE SEQUENCE</scope>
</reference>
<sequence>MDDLLGINISLVITGIRIWKIFFSSRVQPVNIEMNPSGSSNHNEAQFSNQSTPKHGIRRLSSISIHYQDNYAENDTVPNFNEQQSKINSDVNYKHRHQVYSKSDEPSKRLPIISLGRIDKKAWEIRAFSTSVITVVSAIIFTGPFLVSYWMEILTDTVVARQTHVVLFYIHMLNLFVDPFIYVWRIPEIKEQLKKIIKC</sequence>
<dbReference type="Proteomes" id="UP000683360">
    <property type="component" value="Unassembled WGS sequence"/>
</dbReference>
<feature type="compositionally biased region" description="Polar residues" evidence="1">
    <location>
        <begin position="34"/>
        <end position="53"/>
    </location>
</feature>
<dbReference type="SUPFAM" id="SSF81321">
    <property type="entry name" value="Family A G protein-coupled receptor-like"/>
    <property type="match status" value="1"/>
</dbReference>
<feature type="region of interest" description="Disordered" evidence="1">
    <location>
        <begin position="34"/>
        <end position="54"/>
    </location>
</feature>
<dbReference type="Gene3D" id="1.20.1070.10">
    <property type="entry name" value="Rhodopsin 7-helix transmembrane proteins"/>
    <property type="match status" value="1"/>
</dbReference>
<keyword evidence="4" id="KW-1185">Reference proteome</keyword>
<name>A0A8S3T5B4_MYTED</name>
<keyword evidence="2" id="KW-1133">Transmembrane helix</keyword>
<protein>
    <submittedName>
        <fullName evidence="3">MC2R</fullName>
    </submittedName>
</protein>
<keyword evidence="2" id="KW-0812">Transmembrane</keyword>
<feature type="transmembrane region" description="Helical" evidence="2">
    <location>
        <begin position="163"/>
        <end position="184"/>
    </location>
</feature>
<keyword evidence="2" id="KW-0472">Membrane</keyword>
<dbReference type="AlphaFoldDB" id="A0A8S3T5B4"/>
<gene>
    <name evidence="3" type="ORF">MEDL_37394</name>
</gene>
<evidence type="ECO:0000256" key="1">
    <source>
        <dbReference type="SAM" id="MobiDB-lite"/>
    </source>
</evidence>
<evidence type="ECO:0000313" key="3">
    <source>
        <dbReference type="EMBL" id="CAG2224170.1"/>
    </source>
</evidence>
<dbReference type="OrthoDB" id="6180700at2759"/>
<feature type="transmembrane region" description="Helical" evidence="2">
    <location>
        <begin position="127"/>
        <end position="151"/>
    </location>
</feature>
<organism evidence="3 4">
    <name type="scientific">Mytilus edulis</name>
    <name type="common">Blue mussel</name>
    <dbReference type="NCBI Taxonomy" id="6550"/>
    <lineage>
        <taxon>Eukaryota</taxon>
        <taxon>Metazoa</taxon>
        <taxon>Spiralia</taxon>
        <taxon>Lophotrochozoa</taxon>
        <taxon>Mollusca</taxon>
        <taxon>Bivalvia</taxon>
        <taxon>Autobranchia</taxon>
        <taxon>Pteriomorphia</taxon>
        <taxon>Mytilida</taxon>
        <taxon>Mytiloidea</taxon>
        <taxon>Mytilidae</taxon>
        <taxon>Mytilinae</taxon>
        <taxon>Mytilus</taxon>
    </lineage>
</organism>
<dbReference type="EMBL" id="CAJPWZ010001797">
    <property type="protein sequence ID" value="CAG2224170.1"/>
    <property type="molecule type" value="Genomic_DNA"/>
</dbReference>
<comment type="caution">
    <text evidence="3">The sequence shown here is derived from an EMBL/GenBank/DDBJ whole genome shotgun (WGS) entry which is preliminary data.</text>
</comment>
<accession>A0A8S3T5B4</accession>
<evidence type="ECO:0000256" key="2">
    <source>
        <dbReference type="SAM" id="Phobius"/>
    </source>
</evidence>
<proteinExistence type="predicted"/>